<feature type="binding site" evidence="14">
    <location>
        <position position="417"/>
    </location>
    <ligand>
        <name>Zn(2+)</name>
        <dbReference type="ChEBI" id="CHEBI:29105"/>
        <note>catalytic</note>
    </ligand>
</feature>
<dbReference type="InterPro" id="IPR004095">
    <property type="entry name" value="TGS"/>
</dbReference>
<keyword evidence="18" id="KW-1185">Reference proteome</keyword>
<dbReference type="Gene3D" id="3.30.980.10">
    <property type="entry name" value="Threonyl-trna Synthetase, Chain A, domain 2"/>
    <property type="match status" value="1"/>
</dbReference>
<comment type="subcellular location">
    <subcellularLocation>
        <location evidence="1 14">Cytoplasm</location>
    </subcellularLocation>
</comment>
<dbReference type="SUPFAM" id="SSF55681">
    <property type="entry name" value="Class II aaRS and biotin synthetases"/>
    <property type="match status" value="1"/>
</dbReference>
<feature type="domain" description="TGS" evidence="16">
    <location>
        <begin position="1"/>
        <end position="65"/>
    </location>
</feature>
<proteinExistence type="inferred from homology"/>
<protein>
    <recommendedName>
        <fullName evidence="14">Threonine--tRNA ligase</fullName>
        <ecNumber evidence="14">6.1.1.3</ecNumber>
    </recommendedName>
    <alternativeName>
        <fullName evidence="14">Threonyl-tRNA synthetase</fullName>
        <shortName evidence="14">ThrRS</shortName>
    </alternativeName>
</protein>
<evidence type="ECO:0000259" key="15">
    <source>
        <dbReference type="PROSITE" id="PS50862"/>
    </source>
</evidence>
<dbReference type="InterPro" id="IPR012947">
    <property type="entry name" value="tRNA_SAD"/>
</dbReference>
<dbReference type="InterPro" id="IPR004154">
    <property type="entry name" value="Anticodon-bd"/>
</dbReference>
<comment type="subunit">
    <text evidence="14">Homodimer.</text>
</comment>
<keyword evidence="8 14" id="KW-0862">Zinc</keyword>
<dbReference type="CDD" id="cd00771">
    <property type="entry name" value="ThrRS_core"/>
    <property type="match status" value="1"/>
</dbReference>
<feature type="binding site" evidence="14">
    <location>
        <position position="366"/>
    </location>
    <ligand>
        <name>Zn(2+)</name>
        <dbReference type="ChEBI" id="CHEBI:29105"/>
        <note>catalytic</note>
    </ligand>
</feature>
<dbReference type="HAMAP" id="MF_00184">
    <property type="entry name" value="Thr_tRNA_synth"/>
    <property type="match status" value="1"/>
</dbReference>
<keyword evidence="12 14" id="KW-0030">Aminoacyl-tRNA synthetase</keyword>
<comment type="caution">
    <text evidence="17">The sequence shown here is derived from an EMBL/GenBank/DDBJ whole genome shotgun (WGS) entry which is preliminary data.</text>
</comment>
<evidence type="ECO:0000256" key="5">
    <source>
        <dbReference type="ARBA" id="ARBA00022598"/>
    </source>
</evidence>
<dbReference type="GO" id="GO:0006435">
    <property type="term" value="P:threonyl-tRNA aminoacylation"/>
    <property type="evidence" value="ECO:0007669"/>
    <property type="project" value="UniProtKB-UniRule"/>
</dbReference>
<dbReference type="FunFam" id="3.30.54.20:FF:000003">
    <property type="entry name" value="Threonine--tRNA ligase"/>
    <property type="match status" value="1"/>
</dbReference>
<dbReference type="SUPFAM" id="SSF55186">
    <property type="entry name" value="ThrRS/AlaRS common domain"/>
    <property type="match status" value="1"/>
</dbReference>
<dbReference type="InterPro" id="IPR045864">
    <property type="entry name" value="aa-tRNA-synth_II/BPL/LPL"/>
</dbReference>
<evidence type="ECO:0000256" key="13">
    <source>
        <dbReference type="ARBA" id="ARBA00049515"/>
    </source>
</evidence>
<keyword evidence="6 14" id="KW-0479">Metal-binding</keyword>
<comment type="catalytic activity">
    <reaction evidence="13 14">
        <text>tRNA(Thr) + L-threonine + ATP = L-threonyl-tRNA(Thr) + AMP + diphosphate + H(+)</text>
        <dbReference type="Rhea" id="RHEA:24624"/>
        <dbReference type="Rhea" id="RHEA-COMP:9670"/>
        <dbReference type="Rhea" id="RHEA-COMP:9704"/>
        <dbReference type="ChEBI" id="CHEBI:15378"/>
        <dbReference type="ChEBI" id="CHEBI:30616"/>
        <dbReference type="ChEBI" id="CHEBI:33019"/>
        <dbReference type="ChEBI" id="CHEBI:57926"/>
        <dbReference type="ChEBI" id="CHEBI:78442"/>
        <dbReference type="ChEBI" id="CHEBI:78534"/>
        <dbReference type="ChEBI" id="CHEBI:456215"/>
        <dbReference type="EC" id="6.1.1.3"/>
    </reaction>
</comment>
<dbReference type="Gene3D" id="3.30.930.10">
    <property type="entry name" value="Bira Bifunctional Protein, Domain 2"/>
    <property type="match status" value="1"/>
</dbReference>
<feature type="domain" description="Aminoacyl-transfer RNA synthetases class-II family profile" evidence="15">
    <location>
        <begin position="292"/>
        <end position="567"/>
    </location>
</feature>
<dbReference type="InterPro" id="IPR033728">
    <property type="entry name" value="ThrRS_core"/>
</dbReference>
<evidence type="ECO:0000256" key="3">
    <source>
        <dbReference type="ARBA" id="ARBA00022490"/>
    </source>
</evidence>
<dbReference type="OrthoDB" id="9802304at2"/>
<dbReference type="InterPro" id="IPR018163">
    <property type="entry name" value="Thr/Ala-tRNA-synth_IIc_edit"/>
</dbReference>
<dbReference type="GO" id="GO:0004829">
    <property type="term" value="F:threonine-tRNA ligase activity"/>
    <property type="evidence" value="ECO:0007669"/>
    <property type="project" value="UniProtKB-UniRule"/>
</dbReference>
<dbReference type="FunFam" id="3.30.930.10:FF:000019">
    <property type="entry name" value="Threonine--tRNA ligase"/>
    <property type="match status" value="1"/>
</dbReference>
<keyword evidence="9 14" id="KW-0067">ATP-binding</keyword>
<dbReference type="FunFam" id="3.30.980.10:FF:000005">
    <property type="entry name" value="Threonyl-tRNA synthetase, mitochondrial"/>
    <property type="match status" value="1"/>
</dbReference>
<accession>A0A2N3VHX9</accession>
<evidence type="ECO:0000313" key="17">
    <source>
        <dbReference type="EMBL" id="PKV81238.1"/>
    </source>
</evidence>
<gene>
    <name evidence="14" type="primary">thrS</name>
    <name evidence="17" type="ORF">ATK86_5701</name>
</gene>
<dbReference type="EC" id="6.1.1.3" evidence="14"/>
<evidence type="ECO:0000256" key="10">
    <source>
        <dbReference type="ARBA" id="ARBA00022884"/>
    </source>
</evidence>
<keyword evidence="5 14" id="KW-0436">Ligase</keyword>
<keyword evidence="3 14" id="KW-0963">Cytoplasm</keyword>
<dbReference type="PANTHER" id="PTHR11451:SF44">
    <property type="entry name" value="THREONINE--TRNA LIGASE, CHLOROPLASTIC_MITOCHONDRIAL 2"/>
    <property type="match status" value="1"/>
</dbReference>
<evidence type="ECO:0000256" key="11">
    <source>
        <dbReference type="ARBA" id="ARBA00022917"/>
    </source>
</evidence>
<evidence type="ECO:0000259" key="16">
    <source>
        <dbReference type="PROSITE" id="PS51880"/>
    </source>
</evidence>
<dbReference type="GO" id="GO:0005737">
    <property type="term" value="C:cytoplasm"/>
    <property type="evidence" value="ECO:0007669"/>
    <property type="project" value="UniProtKB-SubCell"/>
</dbReference>
<evidence type="ECO:0000256" key="2">
    <source>
        <dbReference type="ARBA" id="ARBA00008226"/>
    </source>
</evidence>
<dbReference type="Pfam" id="PF00587">
    <property type="entry name" value="tRNA-synt_2b"/>
    <property type="match status" value="1"/>
</dbReference>
<evidence type="ECO:0000256" key="8">
    <source>
        <dbReference type="ARBA" id="ARBA00022833"/>
    </source>
</evidence>
<dbReference type="Gene3D" id="3.40.50.800">
    <property type="entry name" value="Anticodon-binding domain"/>
    <property type="match status" value="1"/>
</dbReference>
<sequence length="687" mass="76308">MTTSAPISPVALVRVPAGTTAGAAVREAGLPTKGPDTVVVVRDADGALKDLSWIPDEDADVEPVPANSEDGRSVIRHSAAHVLAQAVQQEFPDAKLGIGPPIKDGFYYDFQVGKPFTPEDLAKLESRMKKIIKGAQRFSRRVVEVDDARVELANEPFKLELISDKSGIDDPEIMEVGGNELTIYDNLDPRTGEKLWGDLCRGPHIPTTKFIPAFKLTRSSAAYWRGDQDREDLQRVYGTAWESTEAMDAYLELLAEAERRDHRKLGLELDLFSFPDALGSGLPVFHPKGGIIRKEMEEYSRQRHVDAGYEFVNTPHLTKGHLYEISGHLDWYKDGMFPAMHLDAELNEDGTVRKPGQDYYVKPMNCPMHNLIFGARGRSYRELPLRMFEFGSVYRYEKSGVIHGLTRVRGMTQDDAHIYCTKEQMHAELTSTLQFVLGLLKDYGLDDFYLELSTKDPKKYVGSDELWAEATETLEKVAEASGLDLVPDPGGAAFYGPKISVQVKDALGRTWQMSTVQLDFNLPDRFDLEYTASDGTKQRPVMIHRALFGSIERFFGVLTEHYAGAFPAWLSPVQVVGIPVAENFAPHLDAVIERLRDAGVRAQVDRSDDRMQKKIYNQTAQKVPFMLLAGARDVEAGAVSFRFRDGTQVNGVPVADAVATITTWIAHRVNASPTAEGFEVVSAAGRA</sequence>
<evidence type="ECO:0000256" key="12">
    <source>
        <dbReference type="ARBA" id="ARBA00023146"/>
    </source>
</evidence>
<dbReference type="SMART" id="SM00863">
    <property type="entry name" value="tRNA_SAD"/>
    <property type="match status" value="1"/>
</dbReference>
<dbReference type="PRINTS" id="PR01047">
    <property type="entry name" value="TRNASYNTHTHR"/>
</dbReference>
<name>A0A2N3VHX9_9NOCA</name>
<evidence type="ECO:0000256" key="9">
    <source>
        <dbReference type="ARBA" id="ARBA00022840"/>
    </source>
</evidence>
<dbReference type="RefSeq" id="WP_101467008.1">
    <property type="nucleotide sequence ID" value="NZ_PJMW01000002.1"/>
</dbReference>
<keyword evidence="10 14" id="KW-0694">RNA-binding</keyword>
<dbReference type="PANTHER" id="PTHR11451">
    <property type="entry name" value="THREONINE-TRNA LIGASE"/>
    <property type="match status" value="1"/>
</dbReference>
<organism evidence="17 18">
    <name type="scientific">Nocardia fluminea</name>
    <dbReference type="NCBI Taxonomy" id="134984"/>
    <lineage>
        <taxon>Bacteria</taxon>
        <taxon>Bacillati</taxon>
        <taxon>Actinomycetota</taxon>
        <taxon>Actinomycetes</taxon>
        <taxon>Mycobacteriales</taxon>
        <taxon>Nocardiaceae</taxon>
        <taxon>Nocardia</taxon>
    </lineage>
</organism>
<evidence type="ECO:0000313" key="18">
    <source>
        <dbReference type="Proteomes" id="UP000233766"/>
    </source>
</evidence>
<comment type="cofactor">
    <cofactor evidence="14">
        <name>Zn(2+)</name>
        <dbReference type="ChEBI" id="CHEBI:29105"/>
    </cofactor>
    <text evidence="14">Binds 1 zinc ion per subunit.</text>
</comment>
<comment type="similarity">
    <text evidence="2 14">Belongs to the class-II aminoacyl-tRNA synthetase family.</text>
</comment>
<dbReference type="GO" id="GO:0046872">
    <property type="term" value="F:metal ion binding"/>
    <property type="evidence" value="ECO:0007669"/>
    <property type="project" value="UniProtKB-KW"/>
</dbReference>
<dbReference type="SUPFAM" id="SSF52954">
    <property type="entry name" value="Class II aaRS ABD-related"/>
    <property type="match status" value="1"/>
</dbReference>
<dbReference type="Gene3D" id="3.30.54.20">
    <property type="match status" value="1"/>
</dbReference>
<dbReference type="InterPro" id="IPR002314">
    <property type="entry name" value="aa-tRNA-synt_IIb"/>
</dbReference>
<dbReference type="Proteomes" id="UP000233766">
    <property type="component" value="Unassembled WGS sequence"/>
</dbReference>
<dbReference type="InterPro" id="IPR006195">
    <property type="entry name" value="aa-tRNA-synth_II"/>
</dbReference>
<dbReference type="InterPro" id="IPR002320">
    <property type="entry name" value="Thr-tRNA-ligase_IIa"/>
</dbReference>
<dbReference type="EMBL" id="PJMW01000002">
    <property type="protein sequence ID" value="PKV81238.1"/>
    <property type="molecule type" value="Genomic_DNA"/>
</dbReference>
<dbReference type="NCBIfam" id="TIGR00418">
    <property type="entry name" value="thrS"/>
    <property type="match status" value="1"/>
</dbReference>
<dbReference type="GO" id="GO:0005524">
    <property type="term" value="F:ATP binding"/>
    <property type="evidence" value="ECO:0007669"/>
    <property type="project" value="UniProtKB-UniRule"/>
</dbReference>
<comment type="caution">
    <text evidence="14">Lacks conserved residue(s) required for the propagation of feature annotation.</text>
</comment>
<dbReference type="InterPro" id="IPR047246">
    <property type="entry name" value="ThrRS_anticodon"/>
</dbReference>
<keyword evidence="4 14" id="KW-0820">tRNA-binding</keyword>
<keyword evidence="11 14" id="KW-0648">Protein biosynthesis</keyword>
<evidence type="ECO:0000256" key="14">
    <source>
        <dbReference type="HAMAP-Rule" id="MF_00184"/>
    </source>
</evidence>
<dbReference type="AlphaFoldDB" id="A0A2N3VHX9"/>
<dbReference type="InterPro" id="IPR036621">
    <property type="entry name" value="Anticodon-bd_dom_sf"/>
</dbReference>
<evidence type="ECO:0000256" key="6">
    <source>
        <dbReference type="ARBA" id="ARBA00022723"/>
    </source>
</evidence>
<keyword evidence="7 14" id="KW-0547">Nucleotide-binding</keyword>
<feature type="binding site" evidence="14">
    <location>
        <position position="544"/>
    </location>
    <ligand>
        <name>Zn(2+)</name>
        <dbReference type="ChEBI" id="CHEBI:29105"/>
        <note>catalytic</note>
    </ligand>
</feature>
<dbReference type="CDD" id="cd00860">
    <property type="entry name" value="ThrRS_anticodon"/>
    <property type="match status" value="1"/>
</dbReference>
<dbReference type="PROSITE" id="PS50862">
    <property type="entry name" value="AA_TRNA_LIGASE_II"/>
    <property type="match status" value="1"/>
</dbReference>
<dbReference type="Pfam" id="PF07973">
    <property type="entry name" value="tRNA_SAD"/>
    <property type="match status" value="1"/>
</dbReference>
<dbReference type="GO" id="GO:0000049">
    <property type="term" value="F:tRNA binding"/>
    <property type="evidence" value="ECO:0007669"/>
    <property type="project" value="UniProtKB-KW"/>
</dbReference>
<evidence type="ECO:0000256" key="4">
    <source>
        <dbReference type="ARBA" id="ARBA00022555"/>
    </source>
</evidence>
<evidence type="ECO:0000256" key="7">
    <source>
        <dbReference type="ARBA" id="ARBA00022741"/>
    </source>
</evidence>
<evidence type="ECO:0000256" key="1">
    <source>
        <dbReference type="ARBA" id="ARBA00004496"/>
    </source>
</evidence>
<reference evidence="17 18" key="1">
    <citation type="submission" date="2017-12" db="EMBL/GenBank/DDBJ databases">
        <title>Sequencing the genomes of 1000 Actinobacteria strains.</title>
        <authorList>
            <person name="Klenk H.-P."/>
        </authorList>
    </citation>
    <scope>NUCLEOTIDE SEQUENCE [LARGE SCALE GENOMIC DNA]</scope>
    <source>
        <strain evidence="17 18">DSM 44489</strain>
    </source>
</reference>
<dbReference type="Pfam" id="PF03129">
    <property type="entry name" value="HGTP_anticodon"/>
    <property type="match status" value="1"/>
</dbReference>
<dbReference type="PROSITE" id="PS51880">
    <property type="entry name" value="TGS"/>
    <property type="match status" value="1"/>
</dbReference>